<comment type="caution">
    <text evidence="13">The sequence shown here is derived from an EMBL/GenBank/DDBJ whole genome shotgun (WGS) entry which is preliminary data.</text>
</comment>
<evidence type="ECO:0000256" key="5">
    <source>
        <dbReference type="ARBA" id="ARBA00022692"/>
    </source>
</evidence>
<proteinExistence type="inferred from homology"/>
<name>A0A3D8S5D6_9EURO</name>
<keyword evidence="10" id="KW-0503">Monooxygenase</keyword>
<evidence type="ECO:0000256" key="1">
    <source>
        <dbReference type="ARBA" id="ARBA00001971"/>
    </source>
</evidence>
<evidence type="ECO:0000256" key="10">
    <source>
        <dbReference type="ARBA" id="ARBA00023033"/>
    </source>
</evidence>
<dbReference type="Gene3D" id="1.10.630.10">
    <property type="entry name" value="Cytochrome P450"/>
    <property type="match status" value="1"/>
</dbReference>
<dbReference type="InterPro" id="IPR002401">
    <property type="entry name" value="Cyt_P450_E_grp-I"/>
</dbReference>
<dbReference type="EMBL" id="PVWQ01000005">
    <property type="protein sequence ID" value="RDW81311.1"/>
    <property type="molecule type" value="Genomic_DNA"/>
</dbReference>
<dbReference type="STRING" id="1810919.A0A3D8S5D6"/>
<dbReference type="GO" id="GO:0004497">
    <property type="term" value="F:monooxygenase activity"/>
    <property type="evidence" value="ECO:0007669"/>
    <property type="project" value="UniProtKB-KW"/>
</dbReference>
<evidence type="ECO:0000256" key="4">
    <source>
        <dbReference type="ARBA" id="ARBA00022617"/>
    </source>
</evidence>
<evidence type="ECO:0000256" key="9">
    <source>
        <dbReference type="ARBA" id="ARBA00023004"/>
    </source>
</evidence>
<dbReference type="SUPFAM" id="SSF48264">
    <property type="entry name" value="Cytochrome P450"/>
    <property type="match status" value="1"/>
</dbReference>
<protein>
    <submittedName>
        <fullName evidence="13">Putative Cytochrome P450</fullName>
    </submittedName>
</protein>
<dbReference type="GO" id="GO:0020037">
    <property type="term" value="F:heme binding"/>
    <property type="evidence" value="ECO:0007669"/>
    <property type="project" value="InterPro"/>
</dbReference>
<evidence type="ECO:0000256" key="2">
    <source>
        <dbReference type="ARBA" id="ARBA00004370"/>
    </source>
</evidence>
<keyword evidence="4 12" id="KW-0349">Heme</keyword>
<dbReference type="Pfam" id="PF00067">
    <property type="entry name" value="p450"/>
    <property type="match status" value="1"/>
</dbReference>
<evidence type="ECO:0000313" key="14">
    <source>
        <dbReference type="Proteomes" id="UP000256690"/>
    </source>
</evidence>
<dbReference type="CDD" id="cd11041">
    <property type="entry name" value="CYP503A1-like"/>
    <property type="match status" value="1"/>
</dbReference>
<dbReference type="OrthoDB" id="1844152at2759"/>
<organism evidence="13 14">
    <name type="scientific">Aspergillus mulundensis</name>
    <dbReference type="NCBI Taxonomy" id="1810919"/>
    <lineage>
        <taxon>Eukaryota</taxon>
        <taxon>Fungi</taxon>
        <taxon>Dikarya</taxon>
        <taxon>Ascomycota</taxon>
        <taxon>Pezizomycotina</taxon>
        <taxon>Eurotiomycetes</taxon>
        <taxon>Eurotiomycetidae</taxon>
        <taxon>Eurotiales</taxon>
        <taxon>Aspergillaceae</taxon>
        <taxon>Aspergillus</taxon>
        <taxon>Aspergillus subgen. Nidulantes</taxon>
    </lineage>
</organism>
<dbReference type="InterPro" id="IPR036396">
    <property type="entry name" value="Cyt_P450_sf"/>
</dbReference>
<keyword evidence="7" id="KW-1133">Transmembrane helix</keyword>
<evidence type="ECO:0000256" key="3">
    <source>
        <dbReference type="ARBA" id="ARBA00010617"/>
    </source>
</evidence>
<dbReference type="AlphaFoldDB" id="A0A3D8S5D6"/>
<keyword evidence="6 12" id="KW-0479">Metal-binding</keyword>
<keyword evidence="8" id="KW-0560">Oxidoreductase</keyword>
<comment type="cofactor">
    <cofactor evidence="1 12">
        <name>heme</name>
        <dbReference type="ChEBI" id="CHEBI:30413"/>
    </cofactor>
</comment>
<comment type="subcellular location">
    <subcellularLocation>
        <location evidence="2">Membrane</location>
    </subcellularLocation>
</comment>
<evidence type="ECO:0000256" key="8">
    <source>
        <dbReference type="ARBA" id="ARBA00023002"/>
    </source>
</evidence>
<dbReference type="GO" id="GO:0016705">
    <property type="term" value="F:oxidoreductase activity, acting on paired donors, with incorporation or reduction of molecular oxygen"/>
    <property type="evidence" value="ECO:0007669"/>
    <property type="project" value="InterPro"/>
</dbReference>
<evidence type="ECO:0000256" key="11">
    <source>
        <dbReference type="ARBA" id="ARBA00023136"/>
    </source>
</evidence>
<dbReference type="GO" id="GO:0016020">
    <property type="term" value="C:membrane"/>
    <property type="evidence" value="ECO:0007669"/>
    <property type="project" value="UniProtKB-SubCell"/>
</dbReference>
<evidence type="ECO:0000313" key="13">
    <source>
        <dbReference type="EMBL" id="RDW81311.1"/>
    </source>
</evidence>
<dbReference type="PRINTS" id="PR00463">
    <property type="entry name" value="EP450I"/>
</dbReference>
<dbReference type="Proteomes" id="UP000256690">
    <property type="component" value="Unassembled WGS sequence"/>
</dbReference>
<evidence type="ECO:0000256" key="7">
    <source>
        <dbReference type="ARBA" id="ARBA00022989"/>
    </source>
</evidence>
<dbReference type="GO" id="GO:0005506">
    <property type="term" value="F:iron ion binding"/>
    <property type="evidence" value="ECO:0007669"/>
    <property type="project" value="InterPro"/>
</dbReference>
<keyword evidence="9 12" id="KW-0408">Iron</keyword>
<dbReference type="GO" id="GO:0019748">
    <property type="term" value="P:secondary metabolic process"/>
    <property type="evidence" value="ECO:0007669"/>
    <property type="project" value="UniProtKB-ARBA"/>
</dbReference>
<evidence type="ECO:0000256" key="12">
    <source>
        <dbReference type="PIRSR" id="PIRSR602401-1"/>
    </source>
</evidence>
<keyword evidence="11" id="KW-0472">Membrane</keyword>
<comment type="similarity">
    <text evidence="3">Belongs to the cytochrome P450 family.</text>
</comment>
<feature type="binding site" description="axial binding residue" evidence="12">
    <location>
        <position position="345"/>
    </location>
    <ligand>
        <name>heme</name>
        <dbReference type="ChEBI" id="CHEBI:30413"/>
    </ligand>
    <ligandPart>
        <name>Fe</name>
        <dbReference type="ChEBI" id="CHEBI:18248"/>
    </ligandPart>
</feature>
<keyword evidence="5" id="KW-0812">Transmembrane</keyword>
<dbReference type="PANTHER" id="PTHR46206:SF1">
    <property type="entry name" value="P450, PUTATIVE (EUROFUNG)-RELATED"/>
    <property type="match status" value="1"/>
</dbReference>
<reference evidence="13 14" key="1">
    <citation type="journal article" date="2018" name="IMA Fungus">
        <title>IMA Genome-F 9: Draft genome sequence of Annulohypoxylon stygium, Aspergillus mulundensis, Berkeleyomyces basicola (syn. Thielaviopsis basicola), Ceratocystis smalleyi, two Cercospora beticola strains, Coleophoma cylindrospora, Fusarium fracticaudum, Phialophora cf. hyalina, and Morchella septimelata.</title>
        <authorList>
            <person name="Wingfield B.D."/>
            <person name="Bills G.F."/>
            <person name="Dong Y."/>
            <person name="Huang W."/>
            <person name="Nel W.J."/>
            <person name="Swalarsk-Parry B.S."/>
            <person name="Vaghefi N."/>
            <person name="Wilken P.M."/>
            <person name="An Z."/>
            <person name="de Beer Z.W."/>
            <person name="De Vos L."/>
            <person name="Chen L."/>
            <person name="Duong T.A."/>
            <person name="Gao Y."/>
            <person name="Hammerbacher A."/>
            <person name="Kikkert J.R."/>
            <person name="Li Y."/>
            <person name="Li H."/>
            <person name="Li K."/>
            <person name="Li Q."/>
            <person name="Liu X."/>
            <person name="Ma X."/>
            <person name="Naidoo K."/>
            <person name="Pethybridge S.J."/>
            <person name="Sun J."/>
            <person name="Steenkamp E.T."/>
            <person name="van der Nest M.A."/>
            <person name="van Wyk S."/>
            <person name="Wingfield M.J."/>
            <person name="Xiong C."/>
            <person name="Yue Q."/>
            <person name="Zhang X."/>
        </authorList>
    </citation>
    <scope>NUCLEOTIDE SEQUENCE [LARGE SCALE GENOMIC DNA]</scope>
    <source>
        <strain evidence="13 14">DSM 5745</strain>
    </source>
</reference>
<keyword evidence="14" id="KW-1185">Reference proteome</keyword>
<evidence type="ECO:0000256" key="6">
    <source>
        <dbReference type="ARBA" id="ARBA00022723"/>
    </source>
</evidence>
<accession>A0A3D8S5D6</accession>
<dbReference type="PANTHER" id="PTHR46206">
    <property type="entry name" value="CYTOCHROME P450"/>
    <property type="match status" value="1"/>
</dbReference>
<gene>
    <name evidence="13" type="ORF">DSM5745_04868</name>
</gene>
<dbReference type="InterPro" id="IPR001128">
    <property type="entry name" value="Cyt_P450"/>
</dbReference>
<dbReference type="RefSeq" id="XP_026604364.1">
    <property type="nucleotide sequence ID" value="XM_026746884.1"/>
</dbReference>
<dbReference type="GeneID" id="38115238"/>
<sequence>MQSMQARWTLGHSRYITDNHTRHIQHVAIRVAASTMMPQYQDELERSIDRVLGNDHKTWKAINPAQAMDSILLQSSLRYIVGSPLCANEAFLRWSRIFIRIIFPTSEILRVVPSIMRPLIGHALSIPCWMVLRKLESILGPTFDERLRLLALQSEESFTGLPQDFLQQLMRSLYERNSPDLNIHFVTIQVLLFSVAATFSTSLLASHVFYDILASDPEYNTVAEIKAELKAVFRDRGPTRKQRWTRLEAEKLRKLDSILRECLRINNLSGQSMPRKVMTSGLRTPDGYEIPKGATVSLLARGPQMDADIYPDPHKFVPFRHLQLKKRLVDTGPEFLPFGHQSGSCPGRFLLAVELKMLVAYLVRHYELELPGGKRPEGTRFGEFLLPPLKGAIRVRRKEAL</sequence>